<dbReference type="AlphaFoldDB" id="A0A913ZJI6"/>
<feature type="compositionally biased region" description="Basic and acidic residues" evidence="1">
    <location>
        <begin position="332"/>
        <end position="349"/>
    </location>
</feature>
<feature type="region of interest" description="Disordered" evidence="1">
    <location>
        <begin position="231"/>
        <end position="428"/>
    </location>
</feature>
<dbReference type="EnsemblMetazoa" id="XM_038195582.1">
    <property type="protein sequence ID" value="XP_038051510.1"/>
    <property type="gene ID" value="LOC119724497"/>
</dbReference>
<accession>A0A913ZJI6</accession>
<dbReference type="PANTHER" id="PTHR21402">
    <property type="entry name" value="GAMETOCYTE SPECIFIC FACTOR 1-RELATED"/>
    <property type="match status" value="1"/>
</dbReference>
<dbReference type="GeneID" id="119724497"/>
<evidence type="ECO:0000313" key="3">
    <source>
        <dbReference type="Proteomes" id="UP000887568"/>
    </source>
</evidence>
<sequence length="428" mass="49483">MEDRLQTRQATVDELTAFIDGSHQQLDELLCHLQWDKEDILAQNEEKMKVCPIHSHHLVPETCLEQHTHECQLVAQGYSRQKQKEIPASHSFFYARSSSVVPVIIDKEAQDDILSQVPGSSRNKEVPRTIDRMDKAFTAAEKLAIHLAVLEKSKAARQQETVSLQDLEFDPEALLKKDEPAKPKSRLEVLAELRDYKRRRQSYRAKNVHITRRSQTEIMRDVIEAQMKELQQALQGDEGSVNNTEHRGRSSSPDGRRSRDASHSPIRSTSRKDNGQNEHYSKGHRSSNRSSYDYEPDHPIRRADVRSRDQSPSPGPSDSRYDRDRNRRHRSNERSESPHVKVEKVERMTSNESSHSPRLVESGRGEDSTSRSSTPHAMAGVSIKVEKESRSRSPSQSRRDEREHDDRSHRHSKHKHRHKHKHHSRDSR</sequence>
<feature type="compositionally biased region" description="Basic and acidic residues" evidence="1">
    <location>
        <begin position="295"/>
        <end position="309"/>
    </location>
</feature>
<organism evidence="2 3">
    <name type="scientific">Patiria miniata</name>
    <name type="common">Bat star</name>
    <name type="synonym">Asterina miniata</name>
    <dbReference type="NCBI Taxonomy" id="46514"/>
    <lineage>
        <taxon>Eukaryota</taxon>
        <taxon>Metazoa</taxon>
        <taxon>Echinodermata</taxon>
        <taxon>Eleutherozoa</taxon>
        <taxon>Asterozoa</taxon>
        <taxon>Asteroidea</taxon>
        <taxon>Valvatacea</taxon>
        <taxon>Valvatida</taxon>
        <taxon>Asterinidae</taxon>
        <taxon>Patiria</taxon>
    </lineage>
</organism>
<feature type="compositionally biased region" description="Basic and acidic residues" evidence="1">
    <location>
        <begin position="244"/>
        <end position="262"/>
    </location>
</feature>
<dbReference type="GO" id="GO:0005689">
    <property type="term" value="C:U12-type spliceosomal complex"/>
    <property type="evidence" value="ECO:0007669"/>
    <property type="project" value="TreeGrafter"/>
</dbReference>
<dbReference type="EnsemblMetazoa" id="XM_038195581.1">
    <property type="protein sequence ID" value="XP_038051509.1"/>
    <property type="gene ID" value="LOC119724497"/>
</dbReference>
<feature type="compositionally biased region" description="Basic and acidic residues" evidence="1">
    <location>
        <begin position="384"/>
        <end position="408"/>
    </location>
</feature>
<dbReference type="RefSeq" id="XP_038051510.1">
    <property type="nucleotide sequence ID" value="XM_038195582.1"/>
</dbReference>
<feature type="compositionally biased region" description="Basic and acidic residues" evidence="1">
    <location>
        <begin position="270"/>
        <end position="281"/>
    </location>
</feature>
<keyword evidence="3" id="KW-1185">Reference proteome</keyword>
<dbReference type="GO" id="GO:0005654">
    <property type="term" value="C:nucleoplasm"/>
    <property type="evidence" value="ECO:0007669"/>
    <property type="project" value="TreeGrafter"/>
</dbReference>
<evidence type="ECO:0000313" key="2">
    <source>
        <dbReference type="EnsemblMetazoa" id="XP_038051509.1"/>
    </source>
</evidence>
<reference evidence="2" key="1">
    <citation type="submission" date="2022-11" db="UniProtKB">
        <authorList>
            <consortium name="EnsemblMetazoa"/>
        </authorList>
    </citation>
    <scope>IDENTIFICATION</scope>
</reference>
<dbReference type="PANTHER" id="PTHR21402:SF10">
    <property type="entry name" value="U11_U12 SMALL NUCLEAR RIBONUCLEOPROTEIN 48 KDA PROTEIN"/>
    <property type="match status" value="1"/>
</dbReference>
<dbReference type="OMA" id="QEPMEQC"/>
<feature type="compositionally biased region" description="Basic residues" evidence="1">
    <location>
        <begin position="409"/>
        <end position="428"/>
    </location>
</feature>
<dbReference type="Proteomes" id="UP000887568">
    <property type="component" value="Unplaced"/>
</dbReference>
<dbReference type="GO" id="GO:0005829">
    <property type="term" value="C:cytosol"/>
    <property type="evidence" value="ECO:0007669"/>
    <property type="project" value="TreeGrafter"/>
</dbReference>
<evidence type="ECO:0000256" key="1">
    <source>
        <dbReference type="SAM" id="MobiDB-lite"/>
    </source>
</evidence>
<dbReference type="CTD" id="154007"/>
<name>A0A913ZJI6_PATMI</name>
<dbReference type="InterPro" id="IPR051591">
    <property type="entry name" value="UPF0224_FAM112_RNA_Proc"/>
</dbReference>
<dbReference type="OrthoDB" id="69229at2759"/>
<dbReference type="RefSeq" id="XP_038051509.1">
    <property type="nucleotide sequence ID" value="XM_038195581.1"/>
</dbReference>
<dbReference type="RefSeq" id="XP_038051511.1">
    <property type="nucleotide sequence ID" value="XM_038195583.1"/>
</dbReference>
<protein>
    <submittedName>
        <fullName evidence="2">Uncharacterized protein</fullName>
    </submittedName>
</protein>
<dbReference type="EnsemblMetazoa" id="XM_038195583.1">
    <property type="protein sequence ID" value="XP_038051511.1"/>
    <property type="gene ID" value="LOC119724497"/>
</dbReference>
<proteinExistence type="predicted"/>